<name>A0ABV6KVQ2_9BACI</name>
<evidence type="ECO:0000259" key="10">
    <source>
        <dbReference type="PROSITE" id="PS50885"/>
    </source>
</evidence>
<evidence type="ECO:0000259" key="9">
    <source>
        <dbReference type="PROSITE" id="PS50111"/>
    </source>
</evidence>
<evidence type="ECO:0000256" key="8">
    <source>
        <dbReference type="SAM" id="Phobius"/>
    </source>
</evidence>
<sequence>MKMNLQKKMFGGFFIIVLLLGLVSAIGLYEITSVNKLYSDLVDERALKAMITKDMMSTVNGQQKSFISYLLTGNDEDLKAYQNAEKDYEELKNTLGSLISSDAEKELFVEMNEMNAHYAETTVQLLTLKRENNKEEYTRIASEQGAEHGDEFMRSASEMANLQEELLEKEHQTTTQKVKNIKILTLIISLIALISGIFIALYMGRIITKPVLKIARVAEQIAEGNLTIDDLLINNRDEIGDLALSFNKMKKNLHSLIQQVALSSTEVAASSQELTIVAKETTESANQIAASVQEVSIRSEAALEGTKESVKAMGAVASDVQRIAETATMVSNSSVSASQQANKGNEEIQKAVYQMNLIDQSVRNIASVIEQLGSRTSQIGEIIDAITDISSQTQLLALNATIESARAGEHGKGFAVVANEVRKLAEQSAESADMVAKLIKGIQDDTVSAVQVMSRGTKEVNTGLLMVTKAGEAFQTIYTAIQDVAEQTQQVSTASQQIFKTTKQVAASEENVARLVNQSAGNAQTVALSSQQQLTCLENIACSAYSLRNMSETLQKTINNFKI</sequence>
<dbReference type="SUPFAM" id="SSF58104">
    <property type="entry name" value="Methyl-accepting chemotaxis protein (MCP) signaling domain"/>
    <property type="match status" value="1"/>
</dbReference>
<dbReference type="PANTHER" id="PTHR32089">
    <property type="entry name" value="METHYL-ACCEPTING CHEMOTAXIS PROTEIN MCPB"/>
    <property type="match status" value="1"/>
</dbReference>
<evidence type="ECO:0000256" key="2">
    <source>
        <dbReference type="ARBA" id="ARBA00022475"/>
    </source>
</evidence>
<keyword evidence="2" id="KW-1003">Cell membrane</keyword>
<dbReference type="SMART" id="SM00283">
    <property type="entry name" value="MA"/>
    <property type="match status" value="1"/>
</dbReference>
<protein>
    <submittedName>
        <fullName evidence="11">Methyl-accepting chemotaxis protein</fullName>
    </submittedName>
</protein>
<dbReference type="InterPro" id="IPR003660">
    <property type="entry name" value="HAMP_dom"/>
</dbReference>
<dbReference type="Proteomes" id="UP001589738">
    <property type="component" value="Unassembled WGS sequence"/>
</dbReference>
<evidence type="ECO:0000256" key="3">
    <source>
        <dbReference type="ARBA" id="ARBA00023136"/>
    </source>
</evidence>
<gene>
    <name evidence="11" type="ORF">ACFFHF_19580</name>
</gene>
<comment type="caution">
    <text evidence="11">The sequence shown here is derived from an EMBL/GenBank/DDBJ whole genome shotgun (WGS) entry which is preliminary data.</text>
</comment>
<dbReference type="Gene3D" id="6.10.340.10">
    <property type="match status" value="1"/>
</dbReference>
<comment type="subcellular location">
    <subcellularLocation>
        <location evidence="1">Cell membrane</location>
    </subcellularLocation>
</comment>
<dbReference type="CDD" id="cd11386">
    <property type="entry name" value="MCP_signal"/>
    <property type="match status" value="1"/>
</dbReference>
<dbReference type="SMART" id="SM00304">
    <property type="entry name" value="HAMP"/>
    <property type="match status" value="1"/>
</dbReference>
<keyword evidence="8" id="KW-0812">Transmembrane</keyword>
<evidence type="ECO:0000256" key="6">
    <source>
        <dbReference type="PROSITE-ProRule" id="PRU00284"/>
    </source>
</evidence>
<evidence type="ECO:0000313" key="11">
    <source>
        <dbReference type="EMBL" id="MFC0477401.1"/>
    </source>
</evidence>
<dbReference type="PRINTS" id="PR00260">
    <property type="entry name" value="CHEMTRNSDUCR"/>
</dbReference>
<dbReference type="Pfam" id="PF00672">
    <property type="entry name" value="HAMP"/>
    <property type="match status" value="1"/>
</dbReference>
<accession>A0ABV6KVQ2</accession>
<evidence type="ECO:0000256" key="4">
    <source>
        <dbReference type="ARBA" id="ARBA00023224"/>
    </source>
</evidence>
<dbReference type="CDD" id="cd06225">
    <property type="entry name" value="HAMP"/>
    <property type="match status" value="1"/>
</dbReference>
<dbReference type="RefSeq" id="WP_340906789.1">
    <property type="nucleotide sequence ID" value="NZ_JBHLUU010000121.1"/>
</dbReference>
<keyword evidence="8" id="KW-1133">Transmembrane helix</keyword>
<dbReference type="Gene3D" id="1.10.287.950">
    <property type="entry name" value="Methyl-accepting chemotaxis protein"/>
    <property type="match status" value="1"/>
</dbReference>
<evidence type="ECO:0000256" key="5">
    <source>
        <dbReference type="ARBA" id="ARBA00029447"/>
    </source>
</evidence>
<dbReference type="InterPro" id="IPR024478">
    <property type="entry name" value="HlyB_4HB_MCP"/>
</dbReference>
<proteinExistence type="inferred from homology"/>
<dbReference type="EMBL" id="JBHLUU010000121">
    <property type="protein sequence ID" value="MFC0477401.1"/>
    <property type="molecule type" value="Genomic_DNA"/>
</dbReference>
<organism evidence="11 12">
    <name type="scientific">Robertmurraya beringensis</name>
    <dbReference type="NCBI Taxonomy" id="641660"/>
    <lineage>
        <taxon>Bacteria</taxon>
        <taxon>Bacillati</taxon>
        <taxon>Bacillota</taxon>
        <taxon>Bacilli</taxon>
        <taxon>Bacillales</taxon>
        <taxon>Bacillaceae</taxon>
        <taxon>Robertmurraya</taxon>
    </lineage>
</organism>
<dbReference type="PROSITE" id="PS50885">
    <property type="entry name" value="HAMP"/>
    <property type="match status" value="1"/>
</dbReference>
<evidence type="ECO:0000256" key="1">
    <source>
        <dbReference type="ARBA" id="ARBA00004236"/>
    </source>
</evidence>
<evidence type="ECO:0000256" key="7">
    <source>
        <dbReference type="SAM" id="Coils"/>
    </source>
</evidence>
<dbReference type="Pfam" id="PF00015">
    <property type="entry name" value="MCPsignal"/>
    <property type="match status" value="1"/>
</dbReference>
<keyword evidence="3 8" id="KW-0472">Membrane</keyword>
<dbReference type="Pfam" id="PF12729">
    <property type="entry name" value="4HB_MCP_1"/>
    <property type="match status" value="1"/>
</dbReference>
<keyword evidence="12" id="KW-1185">Reference proteome</keyword>
<evidence type="ECO:0000313" key="12">
    <source>
        <dbReference type="Proteomes" id="UP001589738"/>
    </source>
</evidence>
<feature type="domain" description="Methyl-accepting transducer" evidence="9">
    <location>
        <begin position="277"/>
        <end position="513"/>
    </location>
</feature>
<feature type="coiled-coil region" evidence="7">
    <location>
        <begin position="74"/>
        <end position="101"/>
    </location>
</feature>
<dbReference type="InterPro" id="IPR004090">
    <property type="entry name" value="Chemotax_Me-accpt_rcpt"/>
</dbReference>
<feature type="domain" description="HAMP" evidence="10">
    <location>
        <begin position="205"/>
        <end position="258"/>
    </location>
</feature>
<dbReference type="PROSITE" id="PS50111">
    <property type="entry name" value="CHEMOTAXIS_TRANSDUC_2"/>
    <property type="match status" value="1"/>
</dbReference>
<reference evidence="11 12" key="1">
    <citation type="submission" date="2024-09" db="EMBL/GenBank/DDBJ databases">
        <authorList>
            <person name="Sun Q."/>
            <person name="Mori K."/>
        </authorList>
    </citation>
    <scope>NUCLEOTIDE SEQUENCE [LARGE SCALE GENOMIC DNA]</scope>
    <source>
        <strain evidence="11 12">CGMCC 1.9126</strain>
    </source>
</reference>
<feature type="transmembrane region" description="Helical" evidence="8">
    <location>
        <begin position="183"/>
        <end position="203"/>
    </location>
</feature>
<keyword evidence="4 6" id="KW-0807">Transducer</keyword>
<dbReference type="PANTHER" id="PTHR32089:SF112">
    <property type="entry name" value="LYSOZYME-LIKE PROTEIN-RELATED"/>
    <property type="match status" value="1"/>
</dbReference>
<comment type="similarity">
    <text evidence="5">Belongs to the methyl-accepting chemotaxis (MCP) protein family.</text>
</comment>
<keyword evidence="7" id="KW-0175">Coiled coil</keyword>
<dbReference type="InterPro" id="IPR004089">
    <property type="entry name" value="MCPsignal_dom"/>
</dbReference>